<comment type="caution">
    <text evidence="2">The sequence shown here is derived from an EMBL/GenBank/DDBJ whole genome shotgun (WGS) entry which is preliminary data.</text>
</comment>
<sequence length="177" mass="18574">MSRRCTARAGASGSVRASPSGRRHAPLATSTPSLLQRRRRPPQSLTDSAIGRELELSVYAWDSDQTVVSGDSDPNWPCAEERFVYTTEEDYITPAQPLSQVSEPPGSVISELATSAVPVKIPSTSRGILGALSPIAGPSGACGSSTRSVAAPSPPKRKRRLHCTSSSSSGEDTTPPT</sequence>
<evidence type="ECO:0000256" key="1">
    <source>
        <dbReference type="SAM" id="MobiDB-lite"/>
    </source>
</evidence>
<gene>
    <name evidence="2" type="ORF">Pmani_007881</name>
</gene>
<protein>
    <submittedName>
        <fullName evidence="2">Uncharacterized protein</fullName>
    </submittedName>
</protein>
<evidence type="ECO:0000313" key="3">
    <source>
        <dbReference type="Proteomes" id="UP001292094"/>
    </source>
</evidence>
<reference evidence="2" key="1">
    <citation type="submission" date="2023-11" db="EMBL/GenBank/DDBJ databases">
        <title>Genome assemblies of two species of porcelain crab, Petrolisthes cinctipes and Petrolisthes manimaculis (Anomura: Porcellanidae).</title>
        <authorList>
            <person name="Angst P."/>
        </authorList>
    </citation>
    <scope>NUCLEOTIDE SEQUENCE</scope>
    <source>
        <strain evidence="2">PB745_02</strain>
        <tissue evidence="2">Gill</tissue>
    </source>
</reference>
<name>A0AAE1UJL2_9EUCA</name>
<feature type="region of interest" description="Disordered" evidence="1">
    <location>
        <begin position="132"/>
        <end position="177"/>
    </location>
</feature>
<accession>A0AAE1UJL2</accession>
<feature type="region of interest" description="Disordered" evidence="1">
    <location>
        <begin position="1"/>
        <end position="49"/>
    </location>
</feature>
<feature type="compositionally biased region" description="Low complexity" evidence="1">
    <location>
        <begin position="7"/>
        <end position="20"/>
    </location>
</feature>
<evidence type="ECO:0000313" key="2">
    <source>
        <dbReference type="EMBL" id="KAK4321305.1"/>
    </source>
</evidence>
<organism evidence="2 3">
    <name type="scientific">Petrolisthes manimaculis</name>
    <dbReference type="NCBI Taxonomy" id="1843537"/>
    <lineage>
        <taxon>Eukaryota</taxon>
        <taxon>Metazoa</taxon>
        <taxon>Ecdysozoa</taxon>
        <taxon>Arthropoda</taxon>
        <taxon>Crustacea</taxon>
        <taxon>Multicrustacea</taxon>
        <taxon>Malacostraca</taxon>
        <taxon>Eumalacostraca</taxon>
        <taxon>Eucarida</taxon>
        <taxon>Decapoda</taxon>
        <taxon>Pleocyemata</taxon>
        <taxon>Anomura</taxon>
        <taxon>Galatheoidea</taxon>
        <taxon>Porcellanidae</taxon>
        <taxon>Petrolisthes</taxon>
    </lineage>
</organism>
<feature type="compositionally biased region" description="Polar residues" evidence="1">
    <location>
        <begin position="163"/>
        <end position="177"/>
    </location>
</feature>
<keyword evidence="3" id="KW-1185">Reference proteome</keyword>
<proteinExistence type="predicted"/>
<dbReference type="Proteomes" id="UP001292094">
    <property type="component" value="Unassembled WGS sequence"/>
</dbReference>
<dbReference type="EMBL" id="JAWZYT010000601">
    <property type="protein sequence ID" value="KAK4321305.1"/>
    <property type="molecule type" value="Genomic_DNA"/>
</dbReference>
<dbReference type="AlphaFoldDB" id="A0AAE1UJL2"/>